<feature type="non-terminal residue" evidence="2">
    <location>
        <position position="61"/>
    </location>
</feature>
<sequence length="61" mass="7340">ANDDAPPHARRLRRPPPRAVRHLPRDHAPGLHRQQRRRADPRTRWLHHPWWRRHGHAGLAL</sequence>
<protein>
    <submittedName>
        <fullName evidence="2">Uncharacterized protein</fullName>
    </submittedName>
</protein>
<organism evidence="2">
    <name type="scientific">uncultured Gemmatimonadaceae bacterium</name>
    <dbReference type="NCBI Taxonomy" id="246130"/>
    <lineage>
        <taxon>Bacteria</taxon>
        <taxon>Pseudomonadati</taxon>
        <taxon>Gemmatimonadota</taxon>
        <taxon>Gemmatimonadia</taxon>
        <taxon>Gemmatimonadales</taxon>
        <taxon>Gemmatimonadaceae</taxon>
        <taxon>environmental samples</taxon>
    </lineage>
</organism>
<dbReference type="EMBL" id="CADCTX010000613">
    <property type="protein sequence ID" value="CAA9333023.1"/>
    <property type="molecule type" value="Genomic_DNA"/>
</dbReference>
<evidence type="ECO:0000313" key="2">
    <source>
        <dbReference type="EMBL" id="CAA9333023.1"/>
    </source>
</evidence>
<evidence type="ECO:0000256" key="1">
    <source>
        <dbReference type="SAM" id="MobiDB-lite"/>
    </source>
</evidence>
<gene>
    <name evidence="2" type="ORF">AVDCRST_MAG40-2012</name>
</gene>
<feature type="non-terminal residue" evidence="2">
    <location>
        <position position="1"/>
    </location>
</feature>
<dbReference type="AlphaFoldDB" id="A0A6J4LGC3"/>
<accession>A0A6J4LGC3</accession>
<reference evidence="2" key="1">
    <citation type="submission" date="2020-02" db="EMBL/GenBank/DDBJ databases">
        <authorList>
            <person name="Meier V. D."/>
        </authorList>
    </citation>
    <scope>NUCLEOTIDE SEQUENCE</scope>
    <source>
        <strain evidence="2">AVDCRST_MAG40</strain>
    </source>
</reference>
<proteinExistence type="predicted"/>
<name>A0A6J4LGC3_9BACT</name>
<feature type="region of interest" description="Disordered" evidence="1">
    <location>
        <begin position="1"/>
        <end position="46"/>
    </location>
</feature>
<feature type="compositionally biased region" description="Basic residues" evidence="1">
    <location>
        <begin position="8"/>
        <end position="22"/>
    </location>
</feature>